<dbReference type="EMBL" id="JBBUTG010000025">
    <property type="protein sequence ID" value="MEK8034161.1"/>
    <property type="molecule type" value="Genomic_DNA"/>
</dbReference>
<name>A0ABU9BWB3_9BURK</name>
<evidence type="ECO:0000256" key="6">
    <source>
        <dbReference type="PROSITE-ProRule" id="PRU10141"/>
    </source>
</evidence>
<dbReference type="InterPro" id="IPR019734">
    <property type="entry name" value="TPR_rpt"/>
</dbReference>
<dbReference type="InterPro" id="IPR008271">
    <property type="entry name" value="Ser/Thr_kinase_AS"/>
</dbReference>
<dbReference type="InterPro" id="IPR011990">
    <property type="entry name" value="TPR-like_helical_dom_sf"/>
</dbReference>
<keyword evidence="4 6" id="KW-0067">ATP-binding</keyword>
<dbReference type="PROSITE" id="PS00108">
    <property type="entry name" value="PROTEIN_KINASE_ST"/>
    <property type="match status" value="1"/>
</dbReference>
<dbReference type="InterPro" id="IPR011009">
    <property type="entry name" value="Kinase-like_dom_sf"/>
</dbReference>
<feature type="domain" description="Protein kinase" evidence="8">
    <location>
        <begin position="91"/>
        <end position="363"/>
    </location>
</feature>
<feature type="binding site" evidence="6">
    <location>
        <position position="121"/>
    </location>
    <ligand>
        <name>ATP</name>
        <dbReference type="ChEBI" id="CHEBI:30616"/>
    </ligand>
</feature>
<gene>
    <name evidence="9" type="ORF">AACH06_25325</name>
</gene>
<dbReference type="Proteomes" id="UP001371218">
    <property type="component" value="Unassembled WGS sequence"/>
</dbReference>
<keyword evidence="2 6" id="KW-0547">Nucleotide-binding</keyword>
<dbReference type="PANTHER" id="PTHR43289:SF34">
    <property type="entry name" value="SERINE_THREONINE-PROTEIN KINASE YBDM-RELATED"/>
    <property type="match status" value="1"/>
</dbReference>
<dbReference type="CDD" id="cd14014">
    <property type="entry name" value="STKc_PknB_like"/>
    <property type="match status" value="1"/>
</dbReference>
<evidence type="ECO:0000259" key="8">
    <source>
        <dbReference type="PROSITE" id="PS50011"/>
    </source>
</evidence>
<dbReference type="SMART" id="SM00028">
    <property type="entry name" value="TPR"/>
    <property type="match status" value="2"/>
</dbReference>
<keyword evidence="1" id="KW-0808">Transferase</keyword>
<dbReference type="PROSITE" id="PS50005">
    <property type="entry name" value="TPR"/>
    <property type="match status" value="1"/>
</dbReference>
<evidence type="ECO:0000256" key="4">
    <source>
        <dbReference type="ARBA" id="ARBA00022840"/>
    </source>
</evidence>
<keyword evidence="3 9" id="KW-0418">Kinase</keyword>
<comment type="caution">
    <text evidence="9">The sequence shown here is derived from an EMBL/GenBank/DDBJ whole genome shotgun (WGS) entry which is preliminary data.</text>
</comment>
<dbReference type="SMART" id="SM00220">
    <property type="entry name" value="S_TKc"/>
    <property type="match status" value="1"/>
</dbReference>
<dbReference type="PROSITE" id="PS50011">
    <property type="entry name" value="PROTEIN_KINASE_DOM"/>
    <property type="match status" value="1"/>
</dbReference>
<feature type="repeat" description="TPR" evidence="5">
    <location>
        <begin position="596"/>
        <end position="629"/>
    </location>
</feature>
<evidence type="ECO:0000256" key="5">
    <source>
        <dbReference type="PROSITE-ProRule" id="PRU00339"/>
    </source>
</evidence>
<dbReference type="Pfam" id="PF00069">
    <property type="entry name" value="Pkinase"/>
    <property type="match status" value="1"/>
</dbReference>
<dbReference type="GO" id="GO:0016301">
    <property type="term" value="F:kinase activity"/>
    <property type="evidence" value="ECO:0007669"/>
    <property type="project" value="UniProtKB-KW"/>
</dbReference>
<evidence type="ECO:0000256" key="2">
    <source>
        <dbReference type="ARBA" id="ARBA00022741"/>
    </source>
</evidence>
<protein>
    <submittedName>
        <fullName evidence="9">Protein kinase</fullName>
    </submittedName>
</protein>
<proteinExistence type="predicted"/>
<keyword evidence="5" id="KW-0802">TPR repeat</keyword>
<dbReference type="SUPFAM" id="SSF48452">
    <property type="entry name" value="TPR-like"/>
    <property type="match status" value="1"/>
</dbReference>
<reference evidence="9 10" key="1">
    <citation type="submission" date="2024-04" db="EMBL/GenBank/DDBJ databases">
        <title>Novel species of the genus Ideonella isolated from streams.</title>
        <authorList>
            <person name="Lu H."/>
        </authorList>
    </citation>
    <scope>NUCLEOTIDE SEQUENCE [LARGE SCALE GENOMIC DNA]</scope>
    <source>
        <strain evidence="9 10">DXS29W</strain>
    </source>
</reference>
<evidence type="ECO:0000256" key="1">
    <source>
        <dbReference type="ARBA" id="ARBA00022679"/>
    </source>
</evidence>
<dbReference type="InterPro" id="IPR017441">
    <property type="entry name" value="Protein_kinase_ATP_BS"/>
</dbReference>
<evidence type="ECO:0000313" key="10">
    <source>
        <dbReference type="Proteomes" id="UP001371218"/>
    </source>
</evidence>
<evidence type="ECO:0000313" key="9">
    <source>
        <dbReference type="EMBL" id="MEK8034161.1"/>
    </source>
</evidence>
<keyword evidence="10" id="KW-1185">Reference proteome</keyword>
<evidence type="ECO:0000256" key="3">
    <source>
        <dbReference type="ARBA" id="ARBA00022777"/>
    </source>
</evidence>
<dbReference type="Gene3D" id="1.25.40.10">
    <property type="entry name" value="Tetratricopeptide repeat domain"/>
    <property type="match status" value="2"/>
</dbReference>
<dbReference type="PANTHER" id="PTHR43289">
    <property type="entry name" value="MITOGEN-ACTIVATED PROTEIN KINASE KINASE KINASE 20-RELATED"/>
    <property type="match status" value="1"/>
</dbReference>
<dbReference type="SUPFAM" id="SSF56112">
    <property type="entry name" value="Protein kinase-like (PK-like)"/>
    <property type="match status" value="1"/>
</dbReference>
<dbReference type="Gene3D" id="3.30.200.20">
    <property type="entry name" value="Phosphorylase Kinase, domain 1"/>
    <property type="match status" value="1"/>
</dbReference>
<dbReference type="InterPro" id="IPR000719">
    <property type="entry name" value="Prot_kinase_dom"/>
</dbReference>
<sequence>MKPLADLSPDELRRAMAAWDALQDLPQADAPARLAELDAAEPRVGRAVRAMLAADAEGGDATDWQAPRPTGAPAPEQPNGAARWPDTVGAYRIESLLGSGGMSHVYAARRWQGPQRLVALKVLKPELLSSAMRQRFEREQALQERLIHPHIAQLYDAGLDETGTPYLAMERIDGTTITAHAEQAGLTINERVRLFLQACDAVAHAHANLIVHRDLKPSNILVDARGQVKLLDFGIAKWLDGDAAMGDATELTQLSGRAFTPDYAAPEQVLGGRVTIATDVYALGVLLYELLTGRRPFAGASAVALATHPARTAPKASTVANPAASARALKGDLDAILAKATSFDPTERYTNVPALVDDLSRYLERRPVAARQTPWTDRAAKFVRRNPAAVALATAAVVAVAGGVGATLWQAQRTATEAARADAVREFLTSLFRSATPEVSQDELPTSRDLALEGEKRLAENKTLPLSARAELAGVLGEVWARTGDPQRSVPLLRQQIAWLTELHGADSQEVALASVSLGDALMASDQLDEAEKTWRAALPAARKQFDEGGRAWVSLMSQLSALRSNRGDTEGGLADRVDLLKQVQANPRMPPMVLAELYNDVGAAYFVTGRYAEAADYTQRAIDHDRRYPQGDQSRDLREQLNTRSNLVYAHWGLGHLARAREESAALRAELLARLGERHVLSLNQSRLAVMVDTEMGLYDESLALIEQTLPLVDRSKPEWGKWHVALLADRALAWVHSGRETDGLRLAQEQLDYFLAEPRPEAYGADIASLAATDALIGLGRMDEAHALAGRLLAAFEANWRPSRLMQMQLRLAVSNPSRNAEHLAEARRLVSEFAPDEPLRGKFCVVDTLLTTQGQARLPALQACRAGMAELPSTHPAHKAWQRWLQQPQRVPGPADWLDLLS</sequence>
<feature type="region of interest" description="Disordered" evidence="7">
    <location>
        <begin position="56"/>
        <end position="83"/>
    </location>
</feature>
<accession>A0ABU9BWB3</accession>
<dbReference type="RefSeq" id="WP_341428588.1">
    <property type="nucleotide sequence ID" value="NZ_JBBUTG010000025.1"/>
</dbReference>
<evidence type="ECO:0000256" key="7">
    <source>
        <dbReference type="SAM" id="MobiDB-lite"/>
    </source>
</evidence>
<organism evidence="9 10">
    <name type="scientific">Ideonella lacteola</name>
    <dbReference type="NCBI Taxonomy" id="2984193"/>
    <lineage>
        <taxon>Bacteria</taxon>
        <taxon>Pseudomonadati</taxon>
        <taxon>Pseudomonadota</taxon>
        <taxon>Betaproteobacteria</taxon>
        <taxon>Burkholderiales</taxon>
        <taxon>Sphaerotilaceae</taxon>
        <taxon>Ideonella</taxon>
    </lineage>
</organism>
<dbReference type="Gene3D" id="1.10.510.10">
    <property type="entry name" value="Transferase(Phosphotransferase) domain 1"/>
    <property type="match status" value="1"/>
</dbReference>
<dbReference type="PROSITE" id="PS00107">
    <property type="entry name" value="PROTEIN_KINASE_ATP"/>
    <property type="match status" value="1"/>
</dbReference>